<evidence type="ECO:0000256" key="1">
    <source>
        <dbReference type="ARBA" id="ARBA00004571"/>
    </source>
</evidence>
<keyword evidence="8 16" id="KW-0675">Receptor</keyword>
<dbReference type="Gene3D" id="2.40.170.20">
    <property type="entry name" value="TonB-dependent receptor, beta-barrel domain"/>
    <property type="match status" value="1"/>
</dbReference>
<keyword evidence="3 10" id="KW-1134">Transmembrane beta strand</keyword>
<accession>A0ABU1MRV8</accession>
<evidence type="ECO:0000256" key="10">
    <source>
        <dbReference type="PROSITE-ProRule" id="PRU01360"/>
    </source>
</evidence>
<keyword evidence="17" id="KW-1185">Reference proteome</keyword>
<evidence type="ECO:0000313" key="17">
    <source>
        <dbReference type="Proteomes" id="UP001184150"/>
    </source>
</evidence>
<feature type="signal peptide" evidence="13">
    <location>
        <begin position="1"/>
        <end position="25"/>
    </location>
</feature>
<dbReference type="InterPro" id="IPR010917">
    <property type="entry name" value="TonB_rcpt_CS"/>
</dbReference>
<feature type="chain" id="PRO_5047414825" evidence="13">
    <location>
        <begin position="26"/>
        <end position="862"/>
    </location>
</feature>
<evidence type="ECO:0000256" key="13">
    <source>
        <dbReference type="SAM" id="SignalP"/>
    </source>
</evidence>
<evidence type="ECO:0000256" key="8">
    <source>
        <dbReference type="ARBA" id="ARBA00023170"/>
    </source>
</evidence>
<evidence type="ECO:0000256" key="7">
    <source>
        <dbReference type="ARBA" id="ARBA00023136"/>
    </source>
</evidence>
<dbReference type="Pfam" id="PF07715">
    <property type="entry name" value="Plug"/>
    <property type="match status" value="1"/>
</dbReference>
<evidence type="ECO:0000256" key="6">
    <source>
        <dbReference type="ARBA" id="ARBA00023077"/>
    </source>
</evidence>
<dbReference type="InterPro" id="IPR036942">
    <property type="entry name" value="Beta-barrel_TonB_sf"/>
</dbReference>
<dbReference type="Proteomes" id="UP001184150">
    <property type="component" value="Unassembled WGS sequence"/>
</dbReference>
<keyword evidence="2 10" id="KW-0813">Transport</keyword>
<feature type="short sequence motif" description="TonB C-terminal box" evidence="11">
    <location>
        <begin position="845"/>
        <end position="862"/>
    </location>
</feature>
<dbReference type="Gene3D" id="2.170.130.10">
    <property type="entry name" value="TonB-dependent receptor, plug domain"/>
    <property type="match status" value="1"/>
</dbReference>
<dbReference type="InterPro" id="IPR037066">
    <property type="entry name" value="Plug_dom_sf"/>
</dbReference>
<dbReference type="Pfam" id="PF00593">
    <property type="entry name" value="TonB_dep_Rec_b-barrel"/>
    <property type="match status" value="1"/>
</dbReference>
<dbReference type="PROSITE" id="PS52016">
    <property type="entry name" value="TONB_DEPENDENT_REC_3"/>
    <property type="match status" value="1"/>
</dbReference>
<evidence type="ECO:0000256" key="11">
    <source>
        <dbReference type="PROSITE-ProRule" id="PRU10144"/>
    </source>
</evidence>
<comment type="caution">
    <text evidence="16">The sequence shown here is derived from an EMBL/GenBank/DDBJ whole genome shotgun (WGS) entry which is preliminary data.</text>
</comment>
<sequence length="862" mass="92729">MHRSHFTAGSMLALGMALASTPAFAQSTGSVDFEQQAIVVSGHAAKSVNGVQLPDTPKAKQVLDQTIIAHQTPGQTINDIINLVPGVSFQNNDPFGSAGGKLFIRGFDNTRISQTFDGMPLNDTGNYALYSNQQLDPEIIEQVNVNLGTTDVDSPTAAASGSTVNYRSRMPTEDFHARMLGSVGDFNFMRIYGEVDTGNLTASGLRGWITASSATNNAVFGGIGKIDKKQFNAKLYQPLGSNGDFISIAGHYNKNRNNFFGSVPMWTENYGSRVVGGSSANRYPLNGDERFYQEARCTTAAANAGVADVANSCGSDYEYRYNPSDTANVRINTRFTLADGLVLTVDPSIQWTSANGGGTVVATEAAAPNGTLGFNGSNYYFGRDLNGDGDLRDTVRLLAPSQTKTARLGLLASLRYDINPNNTIRVAYSYDRGRHKQTGELGNLYTNGFGVDYFPSENALTDAKGNIVQKRNRLSYAILHQVSAEYRGTFDALSVNVGLRMPFMKRNLNNKCFTTGASGGVACYATSGDLATNAAANPYVVTAAGLPTSGWAAPQQRVFTYSKPLPTVGFTLKVAPSASIFANYSKGLQVPGTDNLYNSFYFPLSNAAAKPDPETTDNFDAGVRFRSGPLLAQVSAWYTIYQNRLASAFDRDLQVSIYRNLGRVDKYGFDGSLAYAPTKDLSFYVFGSYLHSKIRDNVDAGTCSAANVTLGMYGCTAAGTQAFYQTAGKRESGAPVYTFGGRVDGTVGPLSLGVQAKRTGPRYVNDQNLPFYVNSGGKLEIFPAKTRPYTVVDLDAKLALSKVAEMFNERTFLQLNVTNVFDVNYVGGFDGTLLSQATNGNPITYAQLSPPRTLIATLSFGF</sequence>
<reference evidence="16 17" key="1">
    <citation type="submission" date="2023-07" db="EMBL/GenBank/DDBJ databases">
        <title>Sorghum-associated microbial communities from plants grown in Nebraska, USA.</title>
        <authorList>
            <person name="Schachtman D."/>
        </authorList>
    </citation>
    <scope>NUCLEOTIDE SEQUENCE [LARGE SCALE GENOMIC DNA]</scope>
    <source>
        <strain evidence="16 17">DS1027</strain>
    </source>
</reference>
<evidence type="ECO:0000256" key="9">
    <source>
        <dbReference type="ARBA" id="ARBA00023237"/>
    </source>
</evidence>
<evidence type="ECO:0000256" key="2">
    <source>
        <dbReference type="ARBA" id="ARBA00022448"/>
    </source>
</evidence>
<dbReference type="PROSITE" id="PS01156">
    <property type="entry name" value="TONB_DEPENDENT_REC_2"/>
    <property type="match status" value="1"/>
</dbReference>
<protein>
    <submittedName>
        <fullName evidence="16">Iron complex outermembrane receptor protein</fullName>
    </submittedName>
</protein>
<keyword evidence="9 10" id="KW-0998">Cell outer membrane</keyword>
<evidence type="ECO:0000256" key="3">
    <source>
        <dbReference type="ARBA" id="ARBA00022452"/>
    </source>
</evidence>
<organism evidence="16 17">
    <name type="scientific">Novosphingobium capsulatum</name>
    <dbReference type="NCBI Taxonomy" id="13688"/>
    <lineage>
        <taxon>Bacteria</taxon>
        <taxon>Pseudomonadati</taxon>
        <taxon>Pseudomonadota</taxon>
        <taxon>Alphaproteobacteria</taxon>
        <taxon>Sphingomonadales</taxon>
        <taxon>Sphingomonadaceae</taxon>
        <taxon>Novosphingobium</taxon>
    </lineage>
</organism>
<feature type="domain" description="TonB-dependent receptor plug" evidence="15">
    <location>
        <begin position="55"/>
        <end position="161"/>
    </location>
</feature>
<name>A0ABU1MRV8_9SPHN</name>
<comment type="similarity">
    <text evidence="10 12">Belongs to the TonB-dependent receptor family.</text>
</comment>
<evidence type="ECO:0000256" key="12">
    <source>
        <dbReference type="RuleBase" id="RU003357"/>
    </source>
</evidence>
<keyword evidence="5 13" id="KW-0732">Signal</keyword>
<evidence type="ECO:0000259" key="15">
    <source>
        <dbReference type="Pfam" id="PF07715"/>
    </source>
</evidence>
<keyword evidence="7 10" id="KW-0472">Membrane</keyword>
<keyword evidence="6 12" id="KW-0798">TonB box</keyword>
<dbReference type="InterPro" id="IPR000531">
    <property type="entry name" value="Beta-barrel_TonB"/>
</dbReference>
<dbReference type="PANTHER" id="PTHR30069:SF29">
    <property type="entry name" value="HEMOGLOBIN AND HEMOGLOBIN-HAPTOGLOBIN-BINDING PROTEIN 1-RELATED"/>
    <property type="match status" value="1"/>
</dbReference>
<keyword evidence="4 10" id="KW-0812">Transmembrane</keyword>
<dbReference type="RefSeq" id="WP_054132459.1">
    <property type="nucleotide sequence ID" value="NZ_JAVDRD010000013.1"/>
</dbReference>
<comment type="subcellular location">
    <subcellularLocation>
        <location evidence="1 10">Cell outer membrane</location>
        <topology evidence="1 10">Multi-pass membrane protein</topology>
    </subcellularLocation>
</comment>
<dbReference type="EMBL" id="JAVDRD010000013">
    <property type="protein sequence ID" value="MDR6512959.1"/>
    <property type="molecule type" value="Genomic_DNA"/>
</dbReference>
<dbReference type="SUPFAM" id="SSF56935">
    <property type="entry name" value="Porins"/>
    <property type="match status" value="1"/>
</dbReference>
<dbReference type="InterPro" id="IPR039426">
    <property type="entry name" value="TonB-dep_rcpt-like"/>
</dbReference>
<evidence type="ECO:0000256" key="5">
    <source>
        <dbReference type="ARBA" id="ARBA00022729"/>
    </source>
</evidence>
<evidence type="ECO:0000259" key="14">
    <source>
        <dbReference type="Pfam" id="PF00593"/>
    </source>
</evidence>
<evidence type="ECO:0000313" key="16">
    <source>
        <dbReference type="EMBL" id="MDR6512959.1"/>
    </source>
</evidence>
<dbReference type="PANTHER" id="PTHR30069">
    <property type="entry name" value="TONB-DEPENDENT OUTER MEMBRANE RECEPTOR"/>
    <property type="match status" value="1"/>
</dbReference>
<proteinExistence type="inferred from homology"/>
<evidence type="ECO:0000256" key="4">
    <source>
        <dbReference type="ARBA" id="ARBA00022692"/>
    </source>
</evidence>
<gene>
    <name evidence="16" type="ORF">J2792_003847</name>
</gene>
<dbReference type="InterPro" id="IPR012910">
    <property type="entry name" value="Plug_dom"/>
</dbReference>
<feature type="domain" description="TonB-dependent receptor-like beta-barrel" evidence="14">
    <location>
        <begin position="311"/>
        <end position="820"/>
    </location>
</feature>